<dbReference type="RefSeq" id="WP_236344242.1">
    <property type="nucleotide sequence ID" value="NZ_CAKMMF010000024.1"/>
</dbReference>
<reference evidence="1" key="1">
    <citation type="submission" date="2022-01" db="EMBL/GenBank/DDBJ databases">
        <authorList>
            <person name="Criscuolo A."/>
        </authorList>
    </citation>
    <scope>NUCLEOTIDE SEQUENCE</scope>
    <source>
        <strain evidence="1">CIP111893</strain>
    </source>
</reference>
<accession>A0ABM9CJG7</accession>
<name>A0ABM9CJG7_9BACL</name>
<sequence length="182" mass="21344">MLDSRLKQSIMGHDTLLNDLRLVRELGLPQCYIAAGYIRNYIWDELHGFANRKLHNDIDVIYFDREDLLEERDQVLEQMLIARTGNDKWSVKNQARMHVGNGDQPYHSTEDAISKWPETATAIGVKLNDADGVELCCPYGLEDLYEMVVRRSPLFMDRNYYRRRVNGKGWKKQWPLLTIIEE</sequence>
<protein>
    <recommendedName>
        <fullName evidence="3">Nucleotidyltransferase family protein</fullName>
    </recommendedName>
</protein>
<evidence type="ECO:0008006" key="3">
    <source>
        <dbReference type="Google" id="ProtNLM"/>
    </source>
</evidence>
<dbReference type="EMBL" id="CAKMMF010000024">
    <property type="protein sequence ID" value="CAH1215174.1"/>
    <property type="molecule type" value="Genomic_DNA"/>
</dbReference>
<dbReference type="Proteomes" id="UP000838686">
    <property type="component" value="Unassembled WGS sequence"/>
</dbReference>
<gene>
    <name evidence="1" type="ORF">PAECIP111893_03887</name>
</gene>
<proteinExistence type="predicted"/>
<evidence type="ECO:0000313" key="1">
    <source>
        <dbReference type="EMBL" id="CAH1215174.1"/>
    </source>
</evidence>
<dbReference type="PANTHER" id="PTHR39166">
    <property type="entry name" value="BLL1166 PROTEIN"/>
    <property type="match status" value="1"/>
</dbReference>
<keyword evidence="2" id="KW-1185">Reference proteome</keyword>
<comment type="caution">
    <text evidence="1">The sequence shown here is derived from an EMBL/GenBank/DDBJ whole genome shotgun (WGS) entry which is preliminary data.</text>
</comment>
<organism evidence="1 2">
    <name type="scientific">Paenibacillus plantiphilus</name>
    <dbReference type="NCBI Taxonomy" id="2905650"/>
    <lineage>
        <taxon>Bacteria</taxon>
        <taxon>Bacillati</taxon>
        <taxon>Bacillota</taxon>
        <taxon>Bacilli</taxon>
        <taxon>Bacillales</taxon>
        <taxon>Paenibacillaceae</taxon>
        <taxon>Paenibacillus</taxon>
    </lineage>
</organism>
<dbReference type="InterPro" id="IPR009267">
    <property type="entry name" value="NTP_transf_6"/>
</dbReference>
<dbReference type="PANTHER" id="PTHR39166:SF1">
    <property type="entry name" value="BLL1166 PROTEIN"/>
    <property type="match status" value="1"/>
</dbReference>
<dbReference type="Pfam" id="PF06042">
    <property type="entry name" value="NTP_transf_6"/>
    <property type="match status" value="1"/>
</dbReference>
<evidence type="ECO:0000313" key="2">
    <source>
        <dbReference type="Proteomes" id="UP000838686"/>
    </source>
</evidence>